<evidence type="ECO:0000313" key="19">
    <source>
        <dbReference type="Proteomes" id="UP000195062"/>
    </source>
</evidence>
<dbReference type="Gene3D" id="3.90.78.10">
    <property type="entry name" value="UDP-N-acetylenolpyruvoylglucosamine reductase, C-terminal domain"/>
    <property type="match status" value="1"/>
</dbReference>
<dbReference type="NCBIfam" id="NF010478">
    <property type="entry name" value="PRK13903.1"/>
    <property type="match status" value="1"/>
</dbReference>
<comment type="similarity">
    <text evidence="16">Belongs to the MurB family.</text>
</comment>
<dbReference type="Pfam" id="PF02873">
    <property type="entry name" value="MurB_C"/>
    <property type="match status" value="1"/>
</dbReference>
<protein>
    <recommendedName>
        <fullName evidence="16">UDP-N-acetylenolpyruvoylglucosamine reductase</fullName>
        <ecNumber evidence="16">1.3.1.98</ecNumber>
    </recommendedName>
    <alternativeName>
        <fullName evidence="16">UDP-N-acetylmuramate dehydrogenase</fullName>
    </alternativeName>
</protein>
<evidence type="ECO:0000256" key="5">
    <source>
        <dbReference type="ARBA" id="ARBA00022490"/>
    </source>
</evidence>
<keyword evidence="14 16" id="KW-0961">Cell wall biogenesis/degradation</keyword>
<sequence length="224" mass="23699">MLEAIDFLDYETGEVERLGAADLGLGYRTSALKRGRVGVVLSVDFALTRGEGPDALGLPVAYPQLAGALGVELGDRVPVARVRQTVLALRASKGMVLDDADHDTWSAGSFFTNPIVSAAFARTLPADAPRWPQEDPPQDLVVPLGDAWEVADAIEREAAARRRREPAGVKLSAAWLIERSGVSRGFRLPGSGAAVSSKHTLALTNRGTATAEDVAALARYVQAA</sequence>
<reference evidence="18 19" key="1">
    <citation type="submission" date="2016-08" db="EMBL/GenBank/DDBJ databases">
        <title>Genome sequence of Clavibacter michiganensis subsp. michiganensis strain CASJ007.</title>
        <authorList>
            <person name="Thapa S.P."/>
            <person name="Coaker G."/>
        </authorList>
    </citation>
    <scope>NUCLEOTIDE SEQUENCE [LARGE SCALE GENOMIC DNA]</scope>
    <source>
        <strain evidence="18">CASJ007</strain>
    </source>
</reference>
<keyword evidence="8 16" id="KW-0274">FAD</keyword>
<proteinExistence type="inferred from homology"/>
<keyword evidence="9 16" id="KW-0521">NADP</keyword>
<evidence type="ECO:0000256" key="8">
    <source>
        <dbReference type="ARBA" id="ARBA00022827"/>
    </source>
</evidence>
<evidence type="ECO:0000256" key="4">
    <source>
        <dbReference type="ARBA" id="ARBA00004752"/>
    </source>
</evidence>
<dbReference type="InterPro" id="IPR011601">
    <property type="entry name" value="MurB_C"/>
</dbReference>
<evidence type="ECO:0000256" key="6">
    <source>
        <dbReference type="ARBA" id="ARBA00022618"/>
    </source>
</evidence>
<comment type="caution">
    <text evidence="18">The sequence shown here is derived from an EMBL/GenBank/DDBJ whole genome shotgun (WGS) entry which is preliminary data.</text>
</comment>
<evidence type="ECO:0000313" key="18">
    <source>
        <dbReference type="EMBL" id="OUE04203.1"/>
    </source>
</evidence>
<evidence type="ECO:0000256" key="13">
    <source>
        <dbReference type="ARBA" id="ARBA00023306"/>
    </source>
</evidence>
<dbReference type="GO" id="GO:0051301">
    <property type="term" value="P:cell division"/>
    <property type="evidence" value="ECO:0007669"/>
    <property type="project" value="UniProtKB-KW"/>
</dbReference>
<evidence type="ECO:0000259" key="17">
    <source>
        <dbReference type="Pfam" id="PF02873"/>
    </source>
</evidence>
<dbReference type="GO" id="GO:0071555">
    <property type="term" value="P:cell wall organization"/>
    <property type="evidence" value="ECO:0007669"/>
    <property type="project" value="UniProtKB-KW"/>
</dbReference>
<evidence type="ECO:0000256" key="10">
    <source>
        <dbReference type="ARBA" id="ARBA00022960"/>
    </source>
</evidence>
<comment type="function">
    <text evidence="2 16">Cell wall formation.</text>
</comment>
<dbReference type="GO" id="GO:0005829">
    <property type="term" value="C:cytosol"/>
    <property type="evidence" value="ECO:0007669"/>
    <property type="project" value="TreeGrafter"/>
</dbReference>
<comment type="catalytic activity">
    <reaction evidence="15 16">
        <text>UDP-N-acetyl-alpha-D-muramate + NADP(+) = UDP-N-acetyl-3-O-(1-carboxyvinyl)-alpha-D-glucosamine + NADPH + H(+)</text>
        <dbReference type="Rhea" id="RHEA:12248"/>
        <dbReference type="ChEBI" id="CHEBI:15378"/>
        <dbReference type="ChEBI" id="CHEBI:57783"/>
        <dbReference type="ChEBI" id="CHEBI:58349"/>
        <dbReference type="ChEBI" id="CHEBI:68483"/>
        <dbReference type="ChEBI" id="CHEBI:70757"/>
        <dbReference type="EC" id="1.3.1.98"/>
    </reaction>
</comment>
<dbReference type="Proteomes" id="UP000195062">
    <property type="component" value="Unassembled WGS sequence"/>
</dbReference>
<gene>
    <name evidence="16 18" type="primary">murB</name>
    <name evidence="18" type="ORF">CMMCAS07_04590</name>
</gene>
<keyword evidence="6 16" id="KW-0132">Cell division</keyword>
<dbReference type="GO" id="GO:0050660">
    <property type="term" value="F:flavin adenine dinucleotide binding"/>
    <property type="evidence" value="ECO:0007669"/>
    <property type="project" value="TreeGrafter"/>
</dbReference>
<dbReference type="Gene3D" id="3.30.465.10">
    <property type="match status" value="1"/>
</dbReference>
<accession>A0A251XLX1</accession>
<keyword evidence="13 16" id="KW-0131">Cell cycle</keyword>
<comment type="subcellular location">
    <subcellularLocation>
        <location evidence="3 16">Cytoplasm</location>
    </subcellularLocation>
</comment>
<dbReference type="GO" id="GO:0009252">
    <property type="term" value="P:peptidoglycan biosynthetic process"/>
    <property type="evidence" value="ECO:0007669"/>
    <property type="project" value="UniProtKB-UniRule"/>
</dbReference>
<feature type="domain" description="UDP-N-acetylenolpyruvoylglucosamine reductase C-terminal" evidence="17">
    <location>
        <begin position="82"/>
        <end position="223"/>
    </location>
</feature>
<feature type="active site" evidence="16">
    <location>
        <position position="28"/>
    </location>
</feature>
<keyword evidence="12 16" id="KW-0560">Oxidoreductase</keyword>
<keyword evidence="5 16" id="KW-0963">Cytoplasm</keyword>
<name>A0A251XLX1_CLAMM</name>
<evidence type="ECO:0000256" key="11">
    <source>
        <dbReference type="ARBA" id="ARBA00022984"/>
    </source>
</evidence>
<evidence type="ECO:0000256" key="16">
    <source>
        <dbReference type="HAMAP-Rule" id="MF_00037"/>
    </source>
</evidence>
<dbReference type="UniPathway" id="UPA00219"/>
<dbReference type="InterPro" id="IPR036635">
    <property type="entry name" value="MurB_C_sf"/>
</dbReference>
<keyword evidence="7 16" id="KW-0285">Flavoprotein</keyword>
<comment type="caution">
    <text evidence="16">Lacks conserved residue(s) required for the propagation of feature annotation.</text>
</comment>
<comment type="pathway">
    <text evidence="4 16">Cell wall biogenesis; peptidoglycan biosynthesis.</text>
</comment>
<evidence type="ECO:0000256" key="7">
    <source>
        <dbReference type="ARBA" id="ARBA00022630"/>
    </source>
</evidence>
<dbReference type="PANTHER" id="PTHR21071:SF4">
    <property type="entry name" value="UDP-N-ACETYLENOLPYRUVOYLGLUCOSAMINE REDUCTASE"/>
    <property type="match status" value="1"/>
</dbReference>
<dbReference type="InterPro" id="IPR003170">
    <property type="entry name" value="MurB"/>
</dbReference>
<evidence type="ECO:0000256" key="1">
    <source>
        <dbReference type="ARBA" id="ARBA00001974"/>
    </source>
</evidence>
<feature type="active site" description="Proton donor" evidence="16">
    <location>
        <position position="109"/>
    </location>
</feature>
<dbReference type="InterPro" id="IPR016169">
    <property type="entry name" value="FAD-bd_PCMH_sub2"/>
</dbReference>
<dbReference type="HAMAP" id="MF_00037">
    <property type="entry name" value="MurB"/>
    <property type="match status" value="1"/>
</dbReference>
<dbReference type="GO" id="GO:0008360">
    <property type="term" value="P:regulation of cell shape"/>
    <property type="evidence" value="ECO:0007669"/>
    <property type="project" value="UniProtKB-KW"/>
</dbReference>
<organism evidence="18 19">
    <name type="scientific">Clavibacter michiganensis subsp. michiganensis</name>
    <dbReference type="NCBI Taxonomy" id="33013"/>
    <lineage>
        <taxon>Bacteria</taxon>
        <taxon>Bacillati</taxon>
        <taxon>Actinomycetota</taxon>
        <taxon>Actinomycetes</taxon>
        <taxon>Micrococcales</taxon>
        <taxon>Microbacteriaceae</taxon>
        <taxon>Clavibacter</taxon>
    </lineage>
</organism>
<keyword evidence="10 16" id="KW-0133">Cell shape</keyword>
<evidence type="ECO:0000256" key="14">
    <source>
        <dbReference type="ARBA" id="ARBA00023316"/>
    </source>
</evidence>
<dbReference type="AlphaFoldDB" id="A0A251XLX1"/>
<dbReference type="EMBL" id="MDHH01000001">
    <property type="protein sequence ID" value="OUE04203.1"/>
    <property type="molecule type" value="Genomic_DNA"/>
</dbReference>
<dbReference type="PANTHER" id="PTHR21071">
    <property type="entry name" value="UDP-N-ACETYLENOLPYRUVOYLGLUCOSAMINE REDUCTASE"/>
    <property type="match status" value="1"/>
</dbReference>
<dbReference type="GO" id="GO:0008762">
    <property type="term" value="F:UDP-N-acetylmuramate dehydrogenase activity"/>
    <property type="evidence" value="ECO:0007669"/>
    <property type="project" value="UniProtKB-UniRule"/>
</dbReference>
<comment type="cofactor">
    <cofactor evidence="1 16">
        <name>FAD</name>
        <dbReference type="ChEBI" id="CHEBI:57692"/>
    </cofactor>
</comment>
<evidence type="ECO:0000256" key="15">
    <source>
        <dbReference type="ARBA" id="ARBA00048914"/>
    </source>
</evidence>
<evidence type="ECO:0000256" key="9">
    <source>
        <dbReference type="ARBA" id="ARBA00022857"/>
    </source>
</evidence>
<keyword evidence="19" id="KW-1185">Reference proteome</keyword>
<evidence type="ECO:0000256" key="2">
    <source>
        <dbReference type="ARBA" id="ARBA00003921"/>
    </source>
</evidence>
<keyword evidence="11 16" id="KW-0573">Peptidoglycan synthesis</keyword>
<dbReference type="SUPFAM" id="SSF56194">
    <property type="entry name" value="Uridine diphospho-N-Acetylenolpyruvylglucosamine reductase, MurB, C-terminal domain"/>
    <property type="match status" value="1"/>
</dbReference>
<dbReference type="EC" id="1.3.1.98" evidence="16"/>
<evidence type="ECO:0000256" key="12">
    <source>
        <dbReference type="ARBA" id="ARBA00023002"/>
    </source>
</evidence>
<evidence type="ECO:0000256" key="3">
    <source>
        <dbReference type="ARBA" id="ARBA00004496"/>
    </source>
</evidence>